<dbReference type="PANTHER" id="PTHR38420:SF1">
    <property type="entry name" value="PUTATIVE (AFU_ORTHOLOGUE AFUA_5G14690)-RELATED"/>
    <property type="match status" value="1"/>
</dbReference>
<evidence type="ECO:0000313" key="4">
    <source>
        <dbReference type="EMBL" id="SGY39011.1"/>
    </source>
</evidence>
<feature type="domain" description="ATP adenylyltransferase C-terminal" evidence="2">
    <location>
        <begin position="203"/>
        <end position="319"/>
    </location>
</feature>
<proteinExistence type="predicted"/>
<dbReference type="SUPFAM" id="SSF54197">
    <property type="entry name" value="HIT-like"/>
    <property type="match status" value="1"/>
</dbReference>
<feature type="domain" description="Ap4A phosphorylase 1/2 N-terminal" evidence="3">
    <location>
        <begin position="100"/>
        <end position="180"/>
    </location>
</feature>
<dbReference type="Gene3D" id="3.30.428.70">
    <property type="match status" value="1"/>
</dbReference>
<evidence type="ECO:0000259" key="2">
    <source>
        <dbReference type="Pfam" id="PF09830"/>
    </source>
</evidence>
<dbReference type="GO" id="GO:0009117">
    <property type="term" value="P:nucleotide metabolic process"/>
    <property type="evidence" value="ECO:0007669"/>
    <property type="project" value="InterPro"/>
</dbReference>
<evidence type="ECO:0000256" key="1">
    <source>
        <dbReference type="SAM" id="MobiDB-lite"/>
    </source>
</evidence>
<dbReference type="InterPro" id="IPR009163">
    <property type="entry name" value="Ap4A_phos1/2"/>
</dbReference>
<dbReference type="InterPro" id="IPR036265">
    <property type="entry name" value="HIT-like_sf"/>
</dbReference>
<protein>
    <submittedName>
        <fullName evidence="4">BQ5605_C003g02123 protein</fullName>
    </submittedName>
</protein>
<name>A0A2X0M4S5_9BASI</name>
<keyword evidence="5" id="KW-1185">Reference proteome</keyword>
<reference evidence="4 5" key="1">
    <citation type="submission" date="2016-11" db="EMBL/GenBank/DDBJ databases">
        <authorList>
            <person name="Jaros S."/>
            <person name="Januszkiewicz K."/>
            <person name="Wedrychowicz H."/>
        </authorList>
    </citation>
    <scope>NUCLEOTIDE SEQUENCE [LARGE SCALE GENOMIC DNA]</scope>
</reference>
<dbReference type="PANTHER" id="PTHR38420">
    <property type="entry name" value="AP-4-A PHOSPHORYLASE II"/>
    <property type="match status" value="1"/>
</dbReference>
<dbReference type="GO" id="GO:0005524">
    <property type="term" value="F:ATP binding"/>
    <property type="evidence" value="ECO:0007669"/>
    <property type="project" value="InterPro"/>
</dbReference>
<dbReference type="InterPro" id="IPR043171">
    <property type="entry name" value="Ap4A_phos1/2-like"/>
</dbReference>
<sequence length="333" mass="37074">MSETPSSLPWRIQSSFRSAVALKQVNLFRSSEIVRIDDAPPTFPNQLVHICPDLAHKPSAPPKTPDLSKVGKRDPLQGPEYGPGEKVQDFECGGVSYSIVHNLHALMEEHGMIVPQFGESTPFRPQTSDLIDSDLEAAYSLTQQYADDGREIICFFNGGPLAGASQPHLHIQFCPFQLSTPPAPELLARAIGPVSEDKPTKLNIPWIHYIIPIPPSPTTATLSTLYHRLLKTNRDYLEAHGKSDRTSYNLFITQKFMHLVPRTKRLIRFERKSSEGKTEEVNFSVNGLVILGLWHVQDSNTRAELLQFGLERGLRSCCVANGDYAAANYEKGS</sequence>
<dbReference type="InterPro" id="IPR045759">
    <property type="entry name" value="Ap4A_phos1/2_N"/>
</dbReference>
<organism evidence="4 5">
    <name type="scientific">Microbotryum silenes-dioicae</name>
    <dbReference type="NCBI Taxonomy" id="796604"/>
    <lineage>
        <taxon>Eukaryota</taxon>
        <taxon>Fungi</taxon>
        <taxon>Dikarya</taxon>
        <taxon>Basidiomycota</taxon>
        <taxon>Pucciniomycotina</taxon>
        <taxon>Microbotryomycetes</taxon>
        <taxon>Microbotryales</taxon>
        <taxon>Microbotryaceae</taxon>
        <taxon>Microbotryum</taxon>
    </lineage>
</organism>
<dbReference type="AlphaFoldDB" id="A0A2X0M4S5"/>
<dbReference type="Pfam" id="PF09830">
    <property type="entry name" value="ATP_transf"/>
    <property type="match status" value="1"/>
</dbReference>
<dbReference type="InterPro" id="IPR019200">
    <property type="entry name" value="ATP_adenylylTrfase_C"/>
</dbReference>
<dbReference type="Pfam" id="PF19327">
    <property type="entry name" value="Ap4A_phos_N"/>
    <property type="match status" value="1"/>
</dbReference>
<dbReference type="Proteomes" id="UP000249464">
    <property type="component" value="Unassembled WGS sequence"/>
</dbReference>
<evidence type="ECO:0000259" key="3">
    <source>
        <dbReference type="Pfam" id="PF19327"/>
    </source>
</evidence>
<dbReference type="GO" id="GO:0003877">
    <property type="term" value="F:ATP:ADP adenylyltransferase activity"/>
    <property type="evidence" value="ECO:0007669"/>
    <property type="project" value="InterPro"/>
</dbReference>
<gene>
    <name evidence="4" type="primary">BQ5605_C003g02123</name>
    <name evidence="4" type="ORF">BQ5605_C003G02123</name>
</gene>
<dbReference type="EMBL" id="FQNC01000042">
    <property type="protein sequence ID" value="SGY39011.1"/>
    <property type="molecule type" value="Genomic_DNA"/>
</dbReference>
<feature type="region of interest" description="Disordered" evidence="1">
    <location>
        <begin position="54"/>
        <end position="85"/>
    </location>
</feature>
<accession>A0A2X0M4S5</accession>
<evidence type="ECO:0000313" key="5">
    <source>
        <dbReference type="Proteomes" id="UP000249464"/>
    </source>
</evidence>